<evidence type="ECO:0008006" key="4">
    <source>
        <dbReference type="Google" id="ProtNLM"/>
    </source>
</evidence>
<accession>A0AAV2H3X6</accession>
<evidence type="ECO:0000313" key="3">
    <source>
        <dbReference type="Proteomes" id="UP001497497"/>
    </source>
</evidence>
<reference evidence="2 3" key="1">
    <citation type="submission" date="2024-04" db="EMBL/GenBank/DDBJ databases">
        <authorList>
            <consortium name="Genoscope - CEA"/>
            <person name="William W."/>
        </authorList>
    </citation>
    <scope>NUCLEOTIDE SEQUENCE [LARGE SCALE GENOMIC DNA]</scope>
</reference>
<feature type="compositionally biased region" description="Polar residues" evidence="1">
    <location>
        <begin position="446"/>
        <end position="463"/>
    </location>
</feature>
<feature type="compositionally biased region" description="Basic and acidic residues" evidence="1">
    <location>
        <begin position="516"/>
        <end position="549"/>
    </location>
</feature>
<dbReference type="Pfam" id="PF15769">
    <property type="entry name" value="DUF4698"/>
    <property type="match status" value="1"/>
</dbReference>
<organism evidence="2 3">
    <name type="scientific">Lymnaea stagnalis</name>
    <name type="common">Great pond snail</name>
    <name type="synonym">Helix stagnalis</name>
    <dbReference type="NCBI Taxonomy" id="6523"/>
    <lineage>
        <taxon>Eukaryota</taxon>
        <taxon>Metazoa</taxon>
        <taxon>Spiralia</taxon>
        <taxon>Lophotrochozoa</taxon>
        <taxon>Mollusca</taxon>
        <taxon>Gastropoda</taxon>
        <taxon>Heterobranchia</taxon>
        <taxon>Euthyneura</taxon>
        <taxon>Panpulmonata</taxon>
        <taxon>Hygrophila</taxon>
        <taxon>Lymnaeoidea</taxon>
        <taxon>Lymnaeidae</taxon>
        <taxon>Lymnaea</taxon>
    </lineage>
</organism>
<dbReference type="AlphaFoldDB" id="A0AAV2H3X6"/>
<feature type="region of interest" description="Disordered" evidence="1">
    <location>
        <begin position="231"/>
        <end position="303"/>
    </location>
</feature>
<feature type="compositionally biased region" description="Polar residues" evidence="1">
    <location>
        <begin position="550"/>
        <end position="564"/>
    </location>
</feature>
<gene>
    <name evidence="2" type="ORF">GSLYS_00002262001</name>
</gene>
<evidence type="ECO:0000256" key="1">
    <source>
        <dbReference type="SAM" id="MobiDB-lite"/>
    </source>
</evidence>
<dbReference type="Proteomes" id="UP001497497">
    <property type="component" value="Unassembled WGS sequence"/>
</dbReference>
<dbReference type="InterPro" id="IPR031526">
    <property type="entry name" value="DUF4698"/>
</dbReference>
<proteinExistence type="predicted"/>
<evidence type="ECO:0000313" key="2">
    <source>
        <dbReference type="EMBL" id="CAL1528092.1"/>
    </source>
</evidence>
<name>A0AAV2H3X6_LYMST</name>
<protein>
    <recommendedName>
        <fullName evidence="4">Coiled-coil domain-containing protein 60</fullName>
    </recommendedName>
</protein>
<feature type="compositionally biased region" description="Polar residues" evidence="1">
    <location>
        <begin position="270"/>
        <end position="280"/>
    </location>
</feature>
<feature type="region of interest" description="Disordered" evidence="1">
    <location>
        <begin position="441"/>
        <end position="470"/>
    </location>
</feature>
<sequence length="828" mass="94840">MHHKLPPICKDPYRSTKMPSRDPRTYVRAVPLPIPSQKGLRLQARSDMVYNPCSPTRDQVRKWNYDRRRQQMTDQGFYAHNYEPYKGLGDPVYLDERKMVLNALGQWDEDESQTSSSSEEEEEPVKIIVTAPQASLNAAKFVLRRTRKDLNNLNKEIVKGRAMIRNVQLGHGLFHMIKQERLSKRAAREEELRKRLVAARTQWQPPKDSSSEDETDIDEDLEKEENLENFFGPDVSDLEDLDYTGTPASSSIERLHNSDDPSKTFEETQSRGITIKSLTSAKKKKKRQPLSPRPYTPQHTNLIDMPAKKEQVSSTALFRQLCALNWILEAMNIEQNMSMGPISTCWRLIEQEIGGSKVAAKKPREDKRTEWDKFLSNAYTNRAGKKGSMSRMTRFPRPSRQHLIQPRFSIQSSISPSSSISQVIMDASHVHKLVNTSGVQGVHPLTEQTTDNQQPTDSRSATPQEAEEDEALYKTSVFKFLDEYYDSLRREAQQEEERLKSLGAGGSDLALSPAHLPHDGGDLKNSTHSDGSHKKDKLSKHDLPDESSKSKSSNTHQESSQGSKTKGWLELQEFHATKLSNKYMKLSQDLHNKFKEIQDDKAMTLHDVLEQMERERYIKCQNKFRSLQTRSVSFYRAVDEMRRKGKRMVPRPEDVRRQSSIKGSWYSDLISSLPYDVKEKWYYRTVLQKLGRYGLVENTVKQSVYKFLKVLESLRHWEICNPDISAAIEFCRAKIVDMSVDEYELWFSQAFPKVQRPKTAPANISNISSVNPVSSSKNTSWGISRSRDGKQRLDVRLAVPGGAISNVSVMNGTEGRLRLVQSAVVQRQ</sequence>
<feature type="region of interest" description="Disordered" evidence="1">
    <location>
        <begin position="197"/>
        <end position="219"/>
    </location>
</feature>
<dbReference type="PANTHER" id="PTHR34754">
    <property type="entry name" value="COILED-COIL DOMAIN-CONTAINING PROTEIN 60"/>
    <property type="match status" value="1"/>
</dbReference>
<keyword evidence="3" id="KW-1185">Reference proteome</keyword>
<feature type="compositionally biased region" description="Basic and acidic residues" evidence="1">
    <location>
        <begin position="11"/>
        <end position="21"/>
    </location>
</feature>
<feature type="region of interest" description="Disordered" evidence="1">
    <location>
        <begin position="1"/>
        <end position="21"/>
    </location>
</feature>
<dbReference type="EMBL" id="CAXITT010000027">
    <property type="protein sequence ID" value="CAL1528092.1"/>
    <property type="molecule type" value="Genomic_DNA"/>
</dbReference>
<comment type="caution">
    <text evidence="2">The sequence shown here is derived from an EMBL/GenBank/DDBJ whole genome shotgun (WGS) entry which is preliminary data.</text>
</comment>
<dbReference type="PANTHER" id="PTHR34754:SF1">
    <property type="entry name" value="COILED-COIL DOMAIN-CONTAINING PROTEIN 60"/>
    <property type="match status" value="1"/>
</dbReference>
<feature type="region of interest" description="Disordered" evidence="1">
    <location>
        <begin position="504"/>
        <end position="567"/>
    </location>
</feature>
<feature type="compositionally biased region" description="Basic and acidic residues" evidence="1">
    <location>
        <begin position="253"/>
        <end position="269"/>
    </location>
</feature>